<keyword evidence="5 8" id="KW-1015">Disulfide bond</keyword>
<accession>A0AAD7WCS0</accession>
<dbReference type="PANTHER" id="PTHR11318">
    <property type="entry name" value="GUANYLIN FAMILY MEMBER"/>
    <property type="match status" value="1"/>
</dbReference>
<evidence type="ECO:0000256" key="1">
    <source>
        <dbReference type="ARBA" id="ARBA00004613"/>
    </source>
</evidence>
<comment type="function">
    <text evidence="6">Endogenous activator of intestinal guanylate cyclase. It stimulates this enzyme through the same receptor binding region as the heat-stable enterotoxins. May be a potent physiological regulator of intestinal fluid and electrolyte transport. May be an autocrine/paracrine regulator of intestinal salt and water transport.</text>
</comment>
<evidence type="ECO:0000256" key="6">
    <source>
        <dbReference type="ARBA" id="ARBA00037765"/>
    </source>
</evidence>
<dbReference type="InterPro" id="IPR000879">
    <property type="entry name" value="Guanylin"/>
</dbReference>
<dbReference type="AlphaFoldDB" id="A0AAD7WCS0"/>
<comment type="similarity">
    <text evidence="2">Belongs to the guanylin family.</text>
</comment>
<feature type="disulfide bond" evidence="8">
    <location>
        <begin position="63"/>
        <end position="76"/>
    </location>
</feature>
<feature type="disulfide bond" evidence="8">
    <location>
        <begin position="98"/>
        <end position="106"/>
    </location>
</feature>
<gene>
    <name evidence="10" type="ORF">AAFF_G00096130</name>
</gene>
<name>A0AAD7WCS0_9TELE</name>
<feature type="signal peptide" evidence="9">
    <location>
        <begin position="1"/>
        <end position="20"/>
    </location>
</feature>
<dbReference type="GO" id="GO:0030250">
    <property type="term" value="F:guanylate cyclase activator activity"/>
    <property type="evidence" value="ECO:0007669"/>
    <property type="project" value="InterPro"/>
</dbReference>
<evidence type="ECO:0000313" key="10">
    <source>
        <dbReference type="EMBL" id="KAJ8391184.1"/>
    </source>
</evidence>
<dbReference type="GO" id="GO:0005576">
    <property type="term" value="C:extracellular region"/>
    <property type="evidence" value="ECO:0007669"/>
    <property type="project" value="UniProtKB-SubCell"/>
</dbReference>
<evidence type="ECO:0000256" key="2">
    <source>
        <dbReference type="ARBA" id="ARBA00009883"/>
    </source>
</evidence>
<dbReference type="PIRSF" id="PIRSF001849">
    <property type="entry name" value="Guanylin"/>
    <property type="match status" value="1"/>
</dbReference>
<dbReference type="PRINTS" id="PR00774">
    <property type="entry name" value="GUANYLIN"/>
</dbReference>
<dbReference type="EMBL" id="JAINUG010000161">
    <property type="protein sequence ID" value="KAJ8391184.1"/>
    <property type="molecule type" value="Genomic_DNA"/>
</dbReference>
<keyword evidence="4 9" id="KW-0732">Signal</keyword>
<evidence type="ECO:0000256" key="9">
    <source>
        <dbReference type="SAM" id="SignalP"/>
    </source>
</evidence>
<dbReference type="Proteomes" id="UP001221898">
    <property type="component" value="Unassembled WGS sequence"/>
</dbReference>
<dbReference type="Pfam" id="PF02058">
    <property type="entry name" value="Guanylin"/>
    <property type="match status" value="1"/>
</dbReference>
<reference evidence="10" key="1">
    <citation type="journal article" date="2023" name="Science">
        <title>Genome structures resolve the early diversification of teleost fishes.</title>
        <authorList>
            <person name="Parey E."/>
            <person name="Louis A."/>
            <person name="Montfort J."/>
            <person name="Bouchez O."/>
            <person name="Roques C."/>
            <person name="Iampietro C."/>
            <person name="Lluch J."/>
            <person name="Castinel A."/>
            <person name="Donnadieu C."/>
            <person name="Desvignes T."/>
            <person name="Floi Bucao C."/>
            <person name="Jouanno E."/>
            <person name="Wen M."/>
            <person name="Mejri S."/>
            <person name="Dirks R."/>
            <person name="Jansen H."/>
            <person name="Henkel C."/>
            <person name="Chen W.J."/>
            <person name="Zahm M."/>
            <person name="Cabau C."/>
            <person name="Klopp C."/>
            <person name="Thompson A.W."/>
            <person name="Robinson-Rechavi M."/>
            <person name="Braasch I."/>
            <person name="Lecointre G."/>
            <person name="Bobe J."/>
            <person name="Postlethwait J.H."/>
            <person name="Berthelot C."/>
            <person name="Roest Crollius H."/>
            <person name="Guiguen Y."/>
        </authorList>
    </citation>
    <scope>NUCLEOTIDE SEQUENCE</scope>
    <source>
        <strain evidence="10">NC1722</strain>
    </source>
</reference>
<keyword evidence="3" id="KW-0964">Secreted</keyword>
<dbReference type="PANTHER" id="PTHR11318:SF4">
    <property type="entry name" value="GUANYLATE CYCLASE ACTIVATOR 2B"/>
    <property type="match status" value="1"/>
</dbReference>
<sequence>MKMLLSITALLVVLCLVTEAVQVKEGDFSFPLESVKKLKHLMGVDTEVKHSPRLAKTSTAAICADPDLPTEFLTLCQSKGAAMSLSRLGLLAARADLCEICAYAACTGCLFRS</sequence>
<dbReference type="SUPFAM" id="SSF89890">
    <property type="entry name" value="Proguanylin"/>
    <property type="match status" value="1"/>
</dbReference>
<comment type="subcellular location">
    <subcellularLocation>
        <location evidence="1">Secreted</location>
    </subcellularLocation>
</comment>
<dbReference type="InterPro" id="IPR036382">
    <property type="entry name" value="Guanylin_sf"/>
</dbReference>
<organism evidence="10 11">
    <name type="scientific">Aldrovandia affinis</name>
    <dbReference type="NCBI Taxonomy" id="143900"/>
    <lineage>
        <taxon>Eukaryota</taxon>
        <taxon>Metazoa</taxon>
        <taxon>Chordata</taxon>
        <taxon>Craniata</taxon>
        <taxon>Vertebrata</taxon>
        <taxon>Euteleostomi</taxon>
        <taxon>Actinopterygii</taxon>
        <taxon>Neopterygii</taxon>
        <taxon>Teleostei</taxon>
        <taxon>Notacanthiformes</taxon>
        <taxon>Halosauridae</taxon>
        <taxon>Aldrovandia</taxon>
    </lineage>
</organism>
<protein>
    <recommendedName>
        <fullName evidence="7">Guanylate cyclase activator 2B</fullName>
    </recommendedName>
</protein>
<evidence type="ECO:0000256" key="8">
    <source>
        <dbReference type="PIRSR" id="PIRSR001849-50"/>
    </source>
</evidence>
<evidence type="ECO:0000313" key="11">
    <source>
        <dbReference type="Proteomes" id="UP001221898"/>
    </source>
</evidence>
<comment type="caution">
    <text evidence="10">The sequence shown here is derived from an EMBL/GenBank/DDBJ whole genome shotgun (WGS) entry which is preliminary data.</text>
</comment>
<dbReference type="Gene3D" id="3.90.1450.10">
    <property type="entry name" value="Guanylin"/>
    <property type="match status" value="1"/>
</dbReference>
<evidence type="ECO:0000256" key="7">
    <source>
        <dbReference type="ARBA" id="ARBA00041176"/>
    </source>
</evidence>
<keyword evidence="11" id="KW-1185">Reference proteome</keyword>
<evidence type="ECO:0000256" key="4">
    <source>
        <dbReference type="ARBA" id="ARBA00022729"/>
    </source>
</evidence>
<feature type="chain" id="PRO_5042110620" description="Guanylate cyclase activator 2B" evidence="9">
    <location>
        <begin position="21"/>
        <end position="113"/>
    </location>
</feature>
<evidence type="ECO:0000256" key="3">
    <source>
        <dbReference type="ARBA" id="ARBA00022525"/>
    </source>
</evidence>
<feature type="disulfide bond" evidence="8">
    <location>
        <begin position="101"/>
        <end position="109"/>
    </location>
</feature>
<evidence type="ECO:0000256" key="5">
    <source>
        <dbReference type="ARBA" id="ARBA00023157"/>
    </source>
</evidence>
<proteinExistence type="inferred from homology"/>